<evidence type="ECO:0000313" key="2">
    <source>
        <dbReference type="EMBL" id="KAF1960447.1"/>
    </source>
</evidence>
<feature type="compositionally biased region" description="Polar residues" evidence="1">
    <location>
        <begin position="651"/>
        <end position="660"/>
    </location>
</feature>
<feature type="compositionally biased region" description="Polar residues" evidence="1">
    <location>
        <begin position="606"/>
        <end position="624"/>
    </location>
</feature>
<name>A0A6A5UH73_9PLEO</name>
<dbReference type="AlphaFoldDB" id="A0A6A5UH73"/>
<evidence type="ECO:0000256" key="1">
    <source>
        <dbReference type="SAM" id="MobiDB-lite"/>
    </source>
</evidence>
<feature type="region of interest" description="Disordered" evidence="1">
    <location>
        <begin position="338"/>
        <end position="357"/>
    </location>
</feature>
<protein>
    <submittedName>
        <fullName evidence="2">Uncharacterized protein</fullName>
    </submittedName>
</protein>
<feature type="compositionally biased region" description="Acidic residues" evidence="1">
    <location>
        <begin position="537"/>
        <end position="555"/>
    </location>
</feature>
<evidence type="ECO:0000313" key="3">
    <source>
        <dbReference type="Proteomes" id="UP000800035"/>
    </source>
</evidence>
<proteinExistence type="predicted"/>
<reference evidence="2" key="1">
    <citation type="journal article" date="2020" name="Stud. Mycol.">
        <title>101 Dothideomycetes genomes: a test case for predicting lifestyles and emergence of pathogens.</title>
        <authorList>
            <person name="Haridas S."/>
            <person name="Albert R."/>
            <person name="Binder M."/>
            <person name="Bloem J."/>
            <person name="Labutti K."/>
            <person name="Salamov A."/>
            <person name="Andreopoulos B."/>
            <person name="Baker S."/>
            <person name="Barry K."/>
            <person name="Bills G."/>
            <person name="Bluhm B."/>
            <person name="Cannon C."/>
            <person name="Castanera R."/>
            <person name="Culley D."/>
            <person name="Daum C."/>
            <person name="Ezra D."/>
            <person name="Gonzalez J."/>
            <person name="Henrissat B."/>
            <person name="Kuo A."/>
            <person name="Liang C."/>
            <person name="Lipzen A."/>
            <person name="Lutzoni F."/>
            <person name="Magnuson J."/>
            <person name="Mondo S."/>
            <person name="Nolan M."/>
            <person name="Ohm R."/>
            <person name="Pangilinan J."/>
            <person name="Park H.-J."/>
            <person name="Ramirez L."/>
            <person name="Alfaro M."/>
            <person name="Sun H."/>
            <person name="Tritt A."/>
            <person name="Yoshinaga Y."/>
            <person name="Zwiers L.-H."/>
            <person name="Turgeon B."/>
            <person name="Goodwin S."/>
            <person name="Spatafora J."/>
            <person name="Crous P."/>
            <person name="Grigoriev I."/>
        </authorList>
    </citation>
    <scope>NUCLEOTIDE SEQUENCE</scope>
    <source>
        <strain evidence="2">CBS 675.92</strain>
    </source>
</reference>
<dbReference type="EMBL" id="ML976983">
    <property type="protein sequence ID" value="KAF1960447.1"/>
    <property type="molecule type" value="Genomic_DNA"/>
</dbReference>
<feature type="region of interest" description="Disordered" evidence="1">
    <location>
        <begin position="537"/>
        <end position="576"/>
    </location>
</feature>
<sequence>MQLLRTVAYRHAFRTSYRHKPMLRGPVSQSSFSRRVTPKFPHREFAIARALLRDEEPWKGRKSARKGIRTKHDTSPSLVTQLEPIDSIRKQEVQQHLQQACVPIISKIRRWVISNATARKSRKHRRFSQNKRDDAGLDRILNEIRQEAWNELNRLISSPSPPFASEDGKRSALEARDLLKRRVFTRYRAAFPESMEPGSESEKYRHFTCVARLQTAVNRILKLLRQRKQSQASGQEENYFDMDHIHANLAILGKPYLGTEGFDAFVQAAVDSNTALDNKLLTAEEIKSIQDFAELLRTSEDVDQFAVGFDRFLDQWREVAIRTVTGDAIPLDERDVPLGAPNVREETTTTGQQQGTQRRKYIDGLQSGISRYPTRSFDRRIKSRFQIQFPRKDELSEKKELVEDLFLLVRLLKLTARFIHDSIPSVSPDNIRAELHLALEAEPQDVIRKSLEANSELRDKVLHPGEEAALEKFAVVLSETSDGDELALNFYRLAALLSRKMSPVVIRILKEAEKISQRVGVLEINLRRLSRQVIGEGLEEENEEADEDEDDDDGGVDSITKDQADAEEGLGFDDMDPWIREMMTGVTATESDFSVWTDDQQGYVPSSEVQTYTSTSDQYGSDISKTPMLRTEPKSRKQKANKPRSAGSEWNDPQSISNAGTVLKDATGEGELNSTFQPDSSNHDNNDEQRKEQHIEHLPRAKQAVPETKEGLGVMDRG</sequence>
<dbReference type="Proteomes" id="UP000800035">
    <property type="component" value="Unassembled WGS sequence"/>
</dbReference>
<feature type="region of interest" description="Disordered" evidence="1">
    <location>
        <begin position="606"/>
        <end position="718"/>
    </location>
</feature>
<organism evidence="2 3">
    <name type="scientific">Byssothecium circinans</name>
    <dbReference type="NCBI Taxonomy" id="147558"/>
    <lineage>
        <taxon>Eukaryota</taxon>
        <taxon>Fungi</taxon>
        <taxon>Dikarya</taxon>
        <taxon>Ascomycota</taxon>
        <taxon>Pezizomycotina</taxon>
        <taxon>Dothideomycetes</taxon>
        <taxon>Pleosporomycetidae</taxon>
        <taxon>Pleosporales</taxon>
        <taxon>Massarineae</taxon>
        <taxon>Massarinaceae</taxon>
        <taxon>Byssothecium</taxon>
    </lineage>
</organism>
<feature type="compositionally biased region" description="Basic and acidic residues" evidence="1">
    <location>
        <begin position="681"/>
        <end position="699"/>
    </location>
</feature>
<feature type="compositionally biased region" description="Acidic residues" evidence="1">
    <location>
        <begin position="565"/>
        <end position="576"/>
    </location>
</feature>
<keyword evidence="3" id="KW-1185">Reference proteome</keyword>
<accession>A0A6A5UH73</accession>
<gene>
    <name evidence="2" type="ORF">CC80DRAFT_590679</name>
</gene>